<dbReference type="Proteomes" id="UP001595886">
    <property type="component" value="Unassembled WGS sequence"/>
</dbReference>
<dbReference type="Pfam" id="PF08309">
    <property type="entry name" value="LVIVD"/>
    <property type="match status" value="3"/>
</dbReference>
<organism evidence="2 3">
    <name type="scientific">Dokdonella ginsengisoli</name>
    <dbReference type="NCBI Taxonomy" id="363846"/>
    <lineage>
        <taxon>Bacteria</taxon>
        <taxon>Pseudomonadati</taxon>
        <taxon>Pseudomonadota</taxon>
        <taxon>Gammaproteobacteria</taxon>
        <taxon>Lysobacterales</taxon>
        <taxon>Rhodanobacteraceae</taxon>
        <taxon>Dokdonella</taxon>
    </lineage>
</organism>
<accession>A0ABV9QXU7</accession>
<comment type="caution">
    <text evidence="2">The sequence shown here is derived from an EMBL/GenBank/DDBJ whole genome shotgun (WGS) entry which is preliminary data.</text>
</comment>
<dbReference type="RefSeq" id="WP_380022484.1">
    <property type="nucleotide sequence ID" value="NZ_JBHSHD010000016.1"/>
</dbReference>
<sequence>MKSLNLLALAVAGAVAALAPPAHAASRGSDPLPLTLVAGGNVVDPVIAGDLVYIPSGRIVSTWDYSDPAAPRQVAATGDAPTDGMIRGLTRWGDYLYASWQAGDDSGGVAVYSLRDPRHPALVNQFSDYAAPSYKSLWTLAAANGYLYLFDNENGIYYGDLAPDPLHPTFTRLLRTPVPYERSVVAGDRIFASGTTNSAEPLHACVVLDVSSPGAPVFADAGCGGGDSLELFRSRIQVPLAAAYGLKLSLFDVSDPATTVPLGVIDTDPATDGFVSGDHAYSLGFAGIDIHDIADRSAPVTVGHSTLPTLGADSVTALEQGALLLTSTDRFTRIDVSDPLAPVALSTVAPVGGSVANDVAILGDKAVILQENYGLGIADRVTLAPLARFDADLPEALNQRDFEQFAVDGNRAYLVAWGYGLVVADLSNPTQPAELGRLPYGFPSAVAASGDFAYLGTATNGGVMQVVDVSDPAHPVARGALPVTTINRLQVHGHYVYAADELSGVHVFDVSDPDAPAEVGLWSEGCADTLGMVASDIELNADGTLAAVACGTGMQLLDLSQPAAPVRVGGYAIDYWTARPTVAVHGDRAWFADAQGLREFDVTVPSAPVQLGQTTTMAYIQPRRLRATDDGRLFAFAYRTGMHVFGTAEAGEPEEDAIFADGFDGAAQEPHVSTYDDLDEGFLGESYAYDGVNYHDVNGIGGVFPDGSTFVPEDVGSELIVENVGLLHGDFPDFGSAPNALTFGTTYIPGENFSIGALVRMTMDLDQPASAVSVDLAYYENGPWGGIQLHLDAYRNGSLVGGDQLTIANGGGRDNVTAAVFSIAGVEFDQLKLYATYDGQPSAPRVLVDDLTLTPVAR</sequence>
<gene>
    <name evidence="2" type="ORF">ACFO6Q_17890</name>
</gene>
<evidence type="ECO:0000313" key="3">
    <source>
        <dbReference type="Proteomes" id="UP001595886"/>
    </source>
</evidence>
<protein>
    <submittedName>
        <fullName evidence="2">LVIVD repeat-containing protein</fullName>
    </submittedName>
</protein>
<feature type="signal peptide" evidence="1">
    <location>
        <begin position="1"/>
        <end position="24"/>
    </location>
</feature>
<keyword evidence="1" id="KW-0732">Signal</keyword>
<dbReference type="SUPFAM" id="SSF69322">
    <property type="entry name" value="Tricorn protease domain 2"/>
    <property type="match status" value="1"/>
</dbReference>
<evidence type="ECO:0000256" key="1">
    <source>
        <dbReference type="SAM" id="SignalP"/>
    </source>
</evidence>
<evidence type="ECO:0000313" key="2">
    <source>
        <dbReference type="EMBL" id="MFC4822203.1"/>
    </source>
</evidence>
<proteinExistence type="predicted"/>
<dbReference type="InterPro" id="IPR013211">
    <property type="entry name" value="LVIVD"/>
</dbReference>
<dbReference type="SUPFAM" id="SSF63829">
    <property type="entry name" value="Calcium-dependent phosphotriesterase"/>
    <property type="match status" value="1"/>
</dbReference>
<reference evidence="3" key="1">
    <citation type="journal article" date="2019" name="Int. J. Syst. Evol. Microbiol.">
        <title>The Global Catalogue of Microorganisms (GCM) 10K type strain sequencing project: providing services to taxonomists for standard genome sequencing and annotation.</title>
        <authorList>
            <consortium name="The Broad Institute Genomics Platform"/>
            <consortium name="The Broad Institute Genome Sequencing Center for Infectious Disease"/>
            <person name="Wu L."/>
            <person name="Ma J."/>
        </authorList>
    </citation>
    <scope>NUCLEOTIDE SEQUENCE [LARGE SCALE GENOMIC DNA]</scope>
    <source>
        <strain evidence="3">CCUG 30340</strain>
    </source>
</reference>
<keyword evidence="3" id="KW-1185">Reference proteome</keyword>
<feature type="chain" id="PRO_5046635038" evidence="1">
    <location>
        <begin position="25"/>
        <end position="858"/>
    </location>
</feature>
<name>A0ABV9QXU7_9GAMM</name>
<dbReference type="EMBL" id="JBHSHD010000016">
    <property type="protein sequence ID" value="MFC4822203.1"/>
    <property type="molecule type" value="Genomic_DNA"/>
</dbReference>